<dbReference type="HOGENOM" id="CLU_3245520_0_0_2"/>
<protein>
    <submittedName>
        <fullName evidence="1">Uncharacterized protein</fullName>
    </submittedName>
</protein>
<dbReference type="KEGG" id="sii:LD85_3108"/>
<organism evidence="1 2">
    <name type="scientific">Saccharolobus islandicus (strain L.D.8.5 / Lassen #2)</name>
    <name type="common">Sulfolobus islandicus</name>
    <dbReference type="NCBI Taxonomy" id="425944"/>
    <lineage>
        <taxon>Archaea</taxon>
        <taxon>Thermoproteota</taxon>
        <taxon>Thermoprotei</taxon>
        <taxon>Sulfolobales</taxon>
        <taxon>Sulfolobaceae</taxon>
        <taxon>Saccharolobus</taxon>
    </lineage>
</organism>
<evidence type="ECO:0000313" key="2">
    <source>
        <dbReference type="Proteomes" id="UP000001404"/>
    </source>
</evidence>
<reference evidence="2" key="1">
    <citation type="journal article" date="2009" name="Proc. Natl. Acad. Sci. U.S.A.">
        <title>Biogeography of the Sulfolobus islandicus pan-genome.</title>
        <authorList>
            <person name="Reno M.L."/>
            <person name="Held N.L."/>
            <person name="Fields C.J."/>
            <person name="Burke P.V."/>
            <person name="Whitaker R.J."/>
        </authorList>
    </citation>
    <scope>NUCLEOTIDE SEQUENCE [LARGE SCALE GENOMIC DNA]</scope>
    <source>
        <strain evidence="2">L.D.8.5 / Lassen #2</strain>
    </source>
</reference>
<dbReference type="AlphaFoldDB" id="D2PIP4"/>
<dbReference type="Proteomes" id="UP000001404">
    <property type="component" value="Chromosome"/>
</dbReference>
<dbReference type="EMBL" id="CP001731">
    <property type="protein sequence ID" value="ADB88700.1"/>
    <property type="molecule type" value="Genomic_DNA"/>
</dbReference>
<name>D2PIP4_SACI9</name>
<gene>
    <name evidence="1" type="ordered locus">LD85_3108</name>
</gene>
<accession>D2PIP4</accession>
<sequence length="42" mass="4700">MIDTHRFSIPPALLEVKLVGTLDTSSRLQSVKKANRYISNLS</sequence>
<proteinExistence type="predicted"/>
<evidence type="ECO:0000313" key="1">
    <source>
        <dbReference type="EMBL" id="ADB88700.1"/>
    </source>
</evidence>